<protein>
    <submittedName>
        <fullName evidence="1">Uncharacterized protein</fullName>
    </submittedName>
</protein>
<gene>
    <name evidence="1" type="ORF">ColLi_05803</name>
</gene>
<evidence type="ECO:0000313" key="1">
    <source>
        <dbReference type="EMBL" id="GJC82965.1"/>
    </source>
</evidence>
<accession>A0AA37GLS5</accession>
<sequence>MVQARAPLKLPASAVSCLSVVIHLARCVQLAIFAFPRGYDYLQFPSLIAQWTRDLEQAPVVKMEPFSFASSESLDYPVSIRIINLEGDETPFLHSTLLEKAELRHIGSNTRYCFLRRLVSPSLTC</sequence>
<reference evidence="1 2" key="1">
    <citation type="submission" date="2021-07" db="EMBL/GenBank/DDBJ databases">
        <title>Genome data of Colletotrichum spaethianum.</title>
        <authorList>
            <person name="Utami Y.D."/>
            <person name="Hiruma K."/>
        </authorList>
    </citation>
    <scope>NUCLEOTIDE SEQUENCE [LARGE SCALE GENOMIC DNA]</scope>
    <source>
        <strain evidence="1 2">MAFF 242679</strain>
    </source>
</reference>
<proteinExistence type="predicted"/>
<dbReference type="AlphaFoldDB" id="A0AA37GLS5"/>
<name>A0AA37GLS5_9PEZI</name>
<organism evidence="1 2">
    <name type="scientific">Colletotrichum liriopes</name>
    <dbReference type="NCBI Taxonomy" id="708192"/>
    <lineage>
        <taxon>Eukaryota</taxon>
        <taxon>Fungi</taxon>
        <taxon>Dikarya</taxon>
        <taxon>Ascomycota</taxon>
        <taxon>Pezizomycotina</taxon>
        <taxon>Sordariomycetes</taxon>
        <taxon>Hypocreomycetidae</taxon>
        <taxon>Glomerellales</taxon>
        <taxon>Glomerellaceae</taxon>
        <taxon>Colletotrichum</taxon>
        <taxon>Colletotrichum spaethianum species complex</taxon>
    </lineage>
</organism>
<evidence type="ECO:0000313" key="2">
    <source>
        <dbReference type="Proteomes" id="UP001055172"/>
    </source>
</evidence>
<dbReference type="Proteomes" id="UP001055172">
    <property type="component" value="Unassembled WGS sequence"/>
</dbReference>
<comment type="caution">
    <text evidence="1">The sequence shown here is derived from an EMBL/GenBank/DDBJ whole genome shotgun (WGS) entry which is preliminary data.</text>
</comment>
<dbReference type="EMBL" id="BPPX01000010">
    <property type="protein sequence ID" value="GJC82965.1"/>
    <property type="molecule type" value="Genomic_DNA"/>
</dbReference>
<keyword evidence="2" id="KW-1185">Reference proteome</keyword>